<evidence type="ECO:0000313" key="3">
    <source>
        <dbReference type="EMBL" id="GIY49792.1"/>
    </source>
</evidence>
<name>A0AAV4TWZ2_CAEEX</name>
<feature type="domain" description="Fibronectin type-III" evidence="2">
    <location>
        <begin position="1"/>
        <end position="60"/>
    </location>
</feature>
<dbReference type="EMBL" id="BPLR01011887">
    <property type="protein sequence ID" value="GIY49792.1"/>
    <property type="molecule type" value="Genomic_DNA"/>
</dbReference>
<gene>
    <name evidence="3" type="primary">AVEN_237784_1</name>
    <name evidence="3" type="ORF">CEXT_107931</name>
</gene>
<evidence type="ECO:0000256" key="1">
    <source>
        <dbReference type="SAM" id="MobiDB-lite"/>
    </source>
</evidence>
<dbReference type="CDD" id="cd00063">
    <property type="entry name" value="FN3"/>
    <property type="match status" value="1"/>
</dbReference>
<dbReference type="PROSITE" id="PS50853">
    <property type="entry name" value="FN3"/>
    <property type="match status" value="1"/>
</dbReference>
<dbReference type="InterPro" id="IPR003961">
    <property type="entry name" value="FN3_dom"/>
</dbReference>
<protein>
    <recommendedName>
        <fullName evidence="2">Fibronectin type-III domain-containing protein</fullName>
    </recommendedName>
</protein>
<dbReference type="SUPFAM" id="SSF49265">
    <property type="entry name" value="Fibronectin type III"/>
    <property type="match status" value="1"/>
</dbReference>
<dbReference type="Gene3D" id="2.60.40.10">
    <property type="entry name" value="Immunoglobulins"/>
    <property type="match status" value="2"/>
</dbReference>
<proteinExistence type="predicted"/>
<dbReference type="AlphaFoldDB" id="A0AAV4TWZ2"/>
<evidence type="ECO:0000259" key="2">
    <source>
        <dbReference type="PROSITE" id="PS50853"/>
    </source>
</evidence>
<feature type="region of interest" description="Disordered" evidence="1">
    <location>
        <begin position="184"/>
        <end position="216"/>
    </location>
</feature>
<feature type="compositionally biased region" description="Polar residues" evidence="1">
    <location>
        <begin position="197"/>
        <end position="206"/>
    </location>
</feature>
<dbReference type="Proteomes" id="UP001054945">
    <property type="component" value="Unassembled WGS sequence"/>
</dbReference>
<organism evidence="3 4">
    <name type="scientific">Caerostris extrusa</name>
    <name type="common">Bark spider</name>
    <name type="synonym">Caerostris bankana</name>
    <dbReference type="NCBI Taxonomy" id="172846"/>
    <lineage>
        <taxon>Eukaryota</taxon>
        <taxon>Metazoa</taxon>
        <taxon>Ecdysozoa</taxon>
        <taxon>Arthropoda</taxon>
        <taxon>Chelicerata</taxon>
        <taxon>Arachnida</taxon>
        <taxon>Araneae</taxon>
        <taxon>Araneomorphae</taxon>
        <taxon>Entelegynae</taxon>
        <taxon>Araneoidea</taxon>
        <taxon>Araneidae</taxon>
        <taxon>Caerostris</taxon>
    </lineage>
</organism>
<accession>A0AAV4TWZ2</accession>
<dbReference type="Pfam" id="PF00041">
    <property type="entry name" value="fn3"/>
    <property type="match status" value="1"/>
</dbReference>
<sequence>MLDFNSDKTSGGPLTVHGNERSATVRGLRPKTRYFFRVKCLNALGESQYGAEVAVTTLEEPPRLPPRNVKASATSSKSVNVSWQVNKIPTKTPEAVLQHQELFFRRVFSAEESNKGGLIASGFLMKGYPNPFRVNKIPTKNSGSRPSTPGTFLSSSLLGRRVEQGVLIASGFVMKGYPNPFRVNKIPTKNSRRRPSTPGTFLSSSLLGRRVDQGGS</sequence>
<dbReference type="InterPro" id="IPR036116">
    <property type="entry name" value="FN3_sf"/>
</dbReference>
<reference evidence="3 4" key="1">
    <citation type="submission" date="2021-06" db="EMBL/GenBank/DDBJ databases">
        <title>Caerostris extrusa draft genome.</title>
        <authorList>
            <person name="Kono N."/>
            <person name="Arakawa K."/>
        </authorList>
    </citation>
    <scope>NUCLEOTIDE SEQUENCE [LARGE SCALE GENOMIC DNA]</scope>
</reference>
<comment type="caution">
    <text evidence="3">The sequence shown here is derived from an EMBL/GenBank/DDBJ whole genome shotgun (WGS) entry which is preliminary data.</text>
</comment>
<evidence type="ECO:0000313" key="4">
    <source>
        <dbReference type="Proteomes" id="UP001054945"/>
    </source>
</evidence>
<keyword evidence="4" id="KW-1185">Reference proteome</keyword>
<dbReference type="InterPro" id="IPR013783">
    <property type="entry name" value="Ig-like_fold"/>
</dbReference>
<feature type="region of interest" description="Disordered" evidence="1">
    <location>
        <begin position="1"/>
        <end position="23"/>
    </location>
</feature>